<dbReference type="EMBL" id="CCKQ01002096">
    <property type="protein sequence ID" value="CDW73190.1"/>
    <property type="molecule type" value="Genomic_DNA"/>
</dbReference>
<organism evidence="1 2">
    <name type="scientific">Stylonychia lemnae</name>
    <name type="common">Ciliate</name>
    <dbReference type="NCBI Taxonomy" id="5949"/>
    <lineage>
        <taxon>Eukaryota</taxon>
        <taxon>Sar</taxon>
        <taxon>Alveolata</taxon>
        <taxon>Ciliophora</taxon>
        <taxon>Intramacronucleata</taxon>
        <taxon>Spirotrichea</taxon>
        <taxon>Stichotrichia</taxon>
        <taxon>Sporadotrichida</taxon>
        <taxon>Oxytrichidae</taxon>
        <taxon>Stylonychinae</taxon>
        <taxon>Stylonychia</taxon>
    </lineage>
</organism>
<protein>
    <submittedName>
        <fullName evidence="1">Uncharacterized protein</fullName>
    </submittedName>
</protein>
<dbReference type="Proteomes" id="UP000039865">
    <property type="component" value="Unassembled WGS sequence"/>
</dbReference>
<name>A0A077ZV63_STYLE</name>
<keyword evidence="2" id="KW-1185">Reference proteome</keyword>
<gene>
    <name evidence="1" type="primary">Contig5304.g5678</name>
    <name evidence="1" type="ORF">STYLEM_2166</name>
</gene>
<sequence>MSIYSFECLQQGSSSELMLAIQHPDDVLQPSGVVTTFSYIKVMQLPLPRQLGRWQQNGAHSDCNPHPVIQVCTLLSEICKDPAQ</sequence>
<reference evidence="1 2" key="1">
    <citation type="submission" date="2014-06" db="EMBL/GenBank/DDBJ databases">
        <authorList>
            <person name="Swart Estienne"/>
        </authorList>
    </citation>
    <scope>NUCLEOTIDE SEQUENCE [LARGE SCALE GENOMIC DNA]</scope>
    <source>
        <strain evidence="1 2">130c</strain>
    </source>
</reference>
<evidence type="ECO:0000313" key="2">
    <source>
        <dbReference type="Proteomes" id="UP000039865"/>
    </source>
</evidence>
<accession>A0A077ZV63</accession>
<proteinExistence type="predicted"/>
<dbReference type="AlphaFoldDB" id="A0A077ZV63"/>
<dbReference type="InParanoid" id="A0A077ZV63"/>
<evidence type="ECO:0000313" key="1">
    <source>
        <dbReference type="EMBL" id="CDW73190.1"/>
    </source>
</evidence>